<evidence type="ECO:0000313" key="2">
    <source>
        <dbReference type="Proteomes" id="UP000000814"/>
    </source>
</evidence>
<accession>Q97H11</accession>
<dbReference type="Proteomes" id="UP000000814">
    <property type="component" value="Chromosome"/>
</dbReference>
<dbReference type="HOGENOM" id="CLU_2116664_0_0_9"/>
<organism evidence="1 2">
    <name type="scientific">Clostridium acetobutylicum (strain ATCC 824 / DSM 792 / JCM 1419 / IAM 19013 / LMG 5710 / NBRC 13948 / NRRL B-527 / VKM B-1787 / 2291 / W)</name>
    <dbReference type="NCBI Taxonomy" id="272562"/>
    <lineage>
        <taxon>Bacteria</taxon>
        <taxon>Bacillati</taxon>
        <taxon>Bacillota</taxon>
        <taxon>Clostridia</taxon>
        <taxon>Eubacteriales</taxon>
        <taxon>Clostridiaceae</taxon>
        <taxon>Clostridium</taxon>
    </lineage>
</organism>
<dbReference type="RefSeq" id="WP_010965502.1">
    <property type="nucleotide sequence ID" value="NC_003030.1"/>
</dbReference>
<protein>
    <recommendedName>
        <fullName evidence="3">Flagellar protein FliT</fullName>
    </recommendedName>
</protein>
<dbReference type="GeneID" id="44998683"/>
<dbReference type="KEGG" id="cac:CA_C2204"/>
<dbReference type="EMBL" id="AE001437">
    <property type="protein sequence ID" value="AAK80161.1"/>
    <property type="molecule type" value="Genomic_DNA"/>
</dbReference>
<dbReference type="OrthoDB" id="10003594at2"/>
<sequence>MKSLTELLMEYRDLTIKLSDKIYKEEYDEDISDFFNRRGNIIEEIKKENYDSKEIRNTFESLKLSDEEKKLEHAISLKKTEVEKSIVELRGGKSARSTYGKKFSVGPFYVSKKI</sequence>
<keyword evidence="2" id="KW-1185">Reference proteome</keyword>
<proteinExistence type="predicted"/>
<dbReference type="AlphaFoldDB" id="Q97H11"/>
<dbReference type="STRING" id="272562.CA_C2204"/>
<dbReference type="PIR" id="F97171">
    <property type="entry name" value="F97171"/>
</dbReference>
<reference evidence="1 2" key="1">
    <citation type="journal article" date="2001" name="J. Bacteriol.">
        <title>Genome sequence and comparative analysis of the solvent-producing bacterium Clostridium acetobutylicum.</title>
        <authorList>
            <person name="Nolling J."/>
            <person name="Breton G."/>
            <person name="Omelchenko M.V."/>
            <person name="Makarova K.S."/>
            <person name="Zeng Q."/>
            <person name="Gibson R."/>
            <person name="Lee H.M."/>
            <person name="Dubois J."/>
            <person name="Qiu D."/>
            <person name="Hitti J."/>
            <person name="Wolf Y.I."/>
            <person name="Tatusov R.L."/>
            <person name="Sabathe F."/>
            <person name="Doucette-Stamm L."/>
            <person name="Soucaille P."/>
            <person name="Daly M.J."/>
            <person name="Bennett G.N."/>
            <person name="Koonin E.V."/>
            <person name="Smith D.R."/>
        </authorList>
    </citation>
    <scope>NUCLEOTIDE SEQUENCE [LARGE SCALE GENOMIC DNA]</scope>
    <source>
        <strain evidence="2">ATCC 824 / DSM 792 / JCM 1419 / LMG 5710 / VKM B-1787</strain>
    </source>
</reference>
<name>Q97H11_CLOAB</name>
<evidence type="ECO:0008006" key="3">
    <source>
        <dbReference type="Google" id="ProtNLM"/>
    </source>
</evidence>
<evidence type="ECO:0000313" key="1">
    <source>
        <dbReference type="EMBL" id="AAK80161.1"/>
    </source>
</evidence>
<dbReference type="PATRIC" id="fig|272562.8.peg.2405"/>
<gene>
    <name evidence="1" type="ordered locus">CA_C2204</name>
</gene>